<dbReference type="InterPro" id="IPR020472">
    <property type="entry name" value="WD40_PAC1"/>
</dbReference>
<dbReference type="Proteomes" id="UP000094389">
    <property type="component" value="Unassembled WGS sequence"/>
</dbReference>
<evidence type="ECO:0000256" key="6">
    <source>
        <dbReference type="PROSITE-ProRule" id="PRU00221"/>
    </source>
</evidence>
<dbReference type="PANTHER" id="PTHR19853:SF0">
    <property type="entry name" value="WD REPEAT-CONTAINING PROTEIN 3"/>
    <property type="match status" value="1"/>
</dbReference>
<feature type="repeat" description="WD" evidence="6">
    <location>
        <begin position="71"/>
        <end position="112"/>
    </location>
</feature>
<evidence type="ECO:0000256" key="7">
    <source>
        <dbReference type="SAM" id="MobiDB-lite"/>
    </source>
</evidence>
<dbReference type="EMBL" id="KV453927">
    <property type="protein sequence ID" value="ODV74935.1"/>
    <property type="molecule type" value="Genomic_DNA"/>
</dbReference>
<feature type="compositionally biased region" description="Acidic residues" evidence="7">
    <location>
        <begin position="712"/>
        <end position="721"/>
    </location>
</feature>
<dbReference type="PRINTS" id="PR00320">
    <property type="entry name" value="GPROTEINBRPT"/>
</dbReference>
<dbReference type="FunFam" id="2.130.10.10:FF:001139">
    <property type="entry name" value="DIP2p Nucleolar protein"/>
    <property type="match status" value="1"/>
</dbReference>
<keyword evidence="2 6" id="KW-0853">WD repeat</keyword>
<dbReference type="PROSITE" id="PS00678">
    <property type="entry name" value="WD_REPEATS_1"/>
    <property type="match status" value="4"/>
</dbReference>
<dbReference type="GeneID" id="30988989"/>
<reference evidence="9 10" key="1">
    <citation type="journal article" date="2016" name="Proc. Natl. Acad. Sci. U.S.A.">
        <title>Comparative genomics of biotechnologically important yeasts.</title>
        <authorList>
            <person name="Riley R."/>
            <person name="Haridas S."/>
            <person name="Wolfe K.H."/>
            <person name="Lopes M.R."/>
            <person name="Hittinger C.T."/>
            <person name="Goeker M."/>
            <person name="Salamov A.A."/>
            <person name="Wisecaver J.H."/>
            <person name="Long T.M."/>
            <person name="Calvey C.H."/>
            <person name="Aerts A.L."/>
            <person name="Barry K.W."/>
            <person name="Choi C."/>
            <person name="Clum A."/>
            <person name="Coughlan A.Y."/>
            <person name="Deshpande S."/>
            <person name="Douglass A.P."/>
            <person name="Hanson S.J."/>
            <person name="Klenk H.-P."/>
            <person name="LaButti K.M."/>
            <person name="Lapidus A."/>
            <person name="Lindquist E.A."/>
            <person name="Lipzen A.M."/>
            <person name="Meier-Kolthoff J.P."/>
            <person name="Ohm R.A."/>
            <person name="Otillar R.P."/>
            <person name="Pangilinan J.L."/>
            <person name="Peng Y."/>
            <person name="Rokas A."/>
            <person name="Rosa C.A."/>
            <person name="Scheuner C."/>
            <person name="Sibirny A.A."/>
            <person name="Slot J.C."/>
            <person name="Stielow J.B."/>
            <person name="Sun H."/>
            <person name="Kurtzman C.P."/>
            <person name="Blackwell M."/>
            <person name="Grigoriev I.V."/>
            <person name="Jeffries T.W."/>
        </authorList>
    </citation>
    <scope>NUCLEOTIDE SEQUENCE [LARGE SCALE GENOMIC DNA]</scope>
    <source>
        <strain evidence="10">ATCC 18201 / CBS 1600 / BCRC 20928 / JCM 3617 / NBRC 0987 / NRRL Y-1542</strain>
    </source>
</reference>
<dbReference type="SMART" id="SM00320">
    <property type="entry name" value="WD40"/>
    <property type="match status" value="11"/>
</dbReference>
<feature type="repeat" description="WD" evidence="6">
    <location>
        <begin position="558"/>
        <end position="599"/>
    </location>
</feature>
<evidence type="ECO:0000256" key="2">
    <source>
        <dbReference type="ARBA" id="ARBA00022574"/>
    </source>
</evidence>
<dbReference type="GO" id="GO:0030490">
    <property type="term" value="P:maturation of SSU-rRNA"/>
    <property type="evidence" value="ECO:0007669"/>
    <property type="project" value="TreeGrafter"/>
</dbReference>
<dbReference type="RefSeq" id="XP_020071974.1">
    <property type="nucleotide sequence ID" value="XM_020214593.1"/>
</dbReference>
<comment type="subcellular location">
    <subcellularLocation>
        <location evidence="1">Nucleus</location>
        <location evidence="1">Nucleolus</location>
    </subcellularLocation>
</comment>
<dbReference type="Pfam" id="PF25172">
    <property type="entry name" value="Beta-prop_WDR3_2nd"/>
    <property type="match status" value="1"/>
</dbReference>
<dbReference type="InterPro" id="IPR036322">
    <property type="entry name" value="WD40_repeat_dom_sf"/>
</dbReference>
<dbReference type="OMA" id="MNIPLTC"/>
<feature type="region of interest" description="Disordered" evidence="7">
    <location>
        <begin position="699"/>
        <end position="726"/>
    </location>
</feature>
<dbReference type="CDD" id="cd00200">
    <property type="entry name" value="WD40"/>
    <property type="match status" value="2"/>
</dbReference>
<dbReference type="Pfam" id="PF04003">
    <property type="entry name" value="Utp12"/>
    <property type="match status" value="1"/>
</dbReference>
<dbReference type="STRING" id="983966.A0A1E4S600"/>
<dbReference type="SUPFAM" id="SSF50978">
    <property type="entry name" value="WD40 repeat-like"/>
    <property type="match status" value="2"/>
</dbReference>
<dbReference type="GO" id="GO:0034388">
    <property type="term" value="C:Pwp2p-containing subcomplex of 90S preribosome"/>
    <property type="evidence" value="ECO:0007669"/>
    <property type="project" value="TreeGrafter"/>
</dbReference>
<evidence type="ECO:0000256" key="4">
    <source>
        <dbReference type="ARBA" id="ARBA00023242"/>
    </source>
</evidence>
<dbReference type="PROSITE" id="PS50082">
    <property type="entry name" value="WD_REPEATS_2"/>
    <property type="match status" value="8"/>
</dbReference>
<dbReference type="InterPro" id="IPR051570">
    <property type="entry name" value="TBC1_cilium_biogenesis"/>
</dbReference>
<keyword evidence="4" id="KW-0539">Nucleus</keyword>
<evidence type="ECO:0000256" key="1">
    <source>
        <dbReference type="ARBA" id="ARBA00004604"/>
    </source>
</evidence>
<dbReference type="FunFam" id="2.130.10.10:FF:000157">
    <property type="entry name" value="WD repeat domain 3"/>
    <property type="match status" value="1"/>
</dbReference>
<feature type="repeat" description="WD" evidence="6">
    <location>
        <begin position="600"/>
        <end position="632"/>
    </location>
</feature>
<evidence type="ECO:0000313" key="9">
    <source>
        <dbReference type="EMBL" id="ODV74935.1"/>
    </source>
</evidence>
<feature type="repeat" description="WD" evidence="6">
    <location>
        <begin position="459"/>
        <end position="493"/>
    </location>
</feature>
<dbReference type="InterPro" id="IPR015943">
    <property type="entry name" value="WD40/YVTN_repeat-like_dom_sf"/>
</dbReference>
<dbReference type="PANTHER" id="PTHR19853">
    <property type="entry name" value="WD REPEAT CONTAINING PROTEIN 3 WDR3"/>
    <property type="match status" value="1"/>
</dbReference>
<feature type="repeat" description="WD" evidence="6">
    <location>
        <begin position="113"/>
        <end position="146"/>
    </location>
</feature>
<dbReference type="Pfam" id="PF25173">
    <property type="entry name" value="Beta-prop_WDR3_1st"/>
    <property type="match status" value="1"/>
</dbReference>
<dbReference type="OrthoDB" id="407922at2759"/>
<keyword evidence="3" id="KW-0677">Repeat</keyword>
<accession>A0A1E4S600</accession>
<dbReference type="PROSITE" id="PS50294">
    <property type="entry name" value="WD_REPEATS_REGION"/>
    <property type="match status" value="7"/>
</dbReference>
<evidence type="ECO:0000256" key="3">
    <source>
        <dbReference type="ARBA" id="ARBA00022737"/>
    </source>
</evidence>
<feature type="repeat" description="WD" evidence="6">
    <location>
        <begin position="378"/>
        <end position="418"/>
    </location>
</feature>
<evidence type="ECO:0000259" key="8">
    <source>
        <dbReference type="Pfam" id="PF04003"/>
    </source>
</evidence>
<dbReference type="GO" id="GO:0032040">
    <property type="term" value="C:small-subunit processome"/>
    <property type="evidence" value="ECO:0007669"/>
    <property type="project" value="TreeGrafter"/>
</dbReference>
<dbReference type="GO" id="GO:0030515">
    <property type="term" value="F:snoRNA binding"/>
    <property type="evidence" value="ECO:0007669"/>
    <property type="project" value="TreeGrafter"/>
</dbReference>
<organism evidence="9 10">
    <name type="scientific">Cyberlindnera jadinii (strain ATCC 18201 / CBS 1600 / BCRC 20928 / JCM 3617 / NBRC 0987 / NRRL Y-1542)</name>
    <name type="common">Torula yeast</name>
    <name type="synonym">Candida utilis</name>
    <dbReference type="NCBI Taxonomy" id="983966"/>
    <lineage>
        <taxon>Eukaryota</taxon>
        <taxon>Fungi</taxon>
        <taxon>Dikarya</taxon>
        <taxon>Ascomycota</taxon>
        <taxon>Saccharomycotina</taxon>
        <taxon>Saccharomycetes</taxon>
        <taxon>Phaffomycetales</taxon>
        <taxon>Phaffomycetaceae</taxon>
        <taxon>Cyberlindnera</taxon>
    </lineage>
</organism>
<dbReference type="AlphaFoldDB" id="A0A1E4S600"/>
<name>A0A1E4S600_CYBJN</name>
<evidence type="ECO:0000313" key="10">
    <source>
        <dbReference type="Proteomes" id="UP000094389"/>
    </source>
</evidence>
<gene>
    <name evidence="9" type="ORF">CYBJADRAFT_166712</name>
</gene>
<dbReference type="FunFam" id="2.130.10.10:FF:000178">
    <property type="entry name" value="WD repeat domain 3"/>
    <property type="match status" value="1"/>
</dbReference>
<feature type="repeat" description="WD" evidence="6">
    <location>
        <begin position="642"/>
        <end position="674"/>
    </location>
</feature>
<dbReference type="InterPro" id="IPR001680">
    <property type="entry name" value="WD40_rpt"/>
</dbReference>
<comment type="similarity">
    <text evidence="5">Belongs to the WD repeat WDR3/UTP12 family.</text>
</comment>
<proteinExistence type="inferred from homology"/>
<keyword evidence="10" id="KW-1185">Reference proteome</keyword>
<dbReference type="Gene3D" id="2.130.10.10">
    <property type="entry name" value="YVTN repeat-like/Quinoprotein amine dehydrogenase"/>
    <property type="match status" value="4"/>
</dbReference>
<dbReference type="InterPro" id="IPR007148">
    <property type="entry name" value="SSU_processome_Utp12"/>
</dbReference>
<feature type="domain" description="Small-subunit processome Utp12" evidence="8">
    <location>
        <begin position="789"/>
        <end position="896"/>
    </location>
</feature>
<dbReference type="InterPro" id="IPR019775">
    <property type="entry name" value="WD40_repeat_CS"/>
</dbReference>
<evidence type="ECO:0000256" key="5">
    <source>
        <dbReference type="ARBA" id="ARBA00038229"/>
    </source>
</evidence>
<protein>
    <submittedName>
        <fullName evidence="9">Utp12-domain-containing protein</fullName>
    </submittedName>
</protein>
<sequence length="930" mass="105385">MVKSYQRYEQKSCFGVISSRSNVIWLPPTTKTGAGQAITAGLEEILIWDIKTGELVKRLRDGLAPGASDAKLSKPSEVTALVYHPDTTIVGAGYDDGSIKIWDLISGTVLINFQGHKSAVTLLRFDNEGTRLVSGSRDSNIIFWDLVGETGLFKLRSHKDQITGLWFNEEYLISTSKDGLIKLWDLKTQQCIETHVAHGGECWSLGVSGNHIVTTDAENQVKVWNVDFEEEESNKKIAEFGVLEKTSKSRGTEISFRSVGGSTYFFIQNMDKTVEVFKLRSAEDIAKATKKREKRLKEKGYSEEEIVEAIKDSAVSMLIQPFTVLRSSFKIKSATWSLTNSSRLDILVSSSNNTLEYYTIAHTNKEVSPAQKLYTVELQGHRTDIRSVDVSDNNKLLATASNGLLKIWNTATTNCLRTFECGYALAVKFLPGGTLVVIGTKNGEIELYDLATSTLLERVEAHEGAIWSLDLTPDGTSLVTGSADKTIKFWDFKIERETIPGTNRESAKMKIFHNKTMELEEDILALKISPEAKYLAVSLLDNTVKVFFFDTLKFYLSLYGHKLPVLSIDISFDSKLIITSSADKNIKIWGLDFGDCHKSIFGHQDSIMNVRFVPESHNFFSAGKDGLLKYWDGDKFECIQKLSAHQSEVWSIAVAHDASFVVTTSHDHSIRIWEETDDQVFIEEEREKEMDEMYEGTLLASLEGDENTKKDDDDEEKDTDEATGVHQQTLETLKAGEKLLEALEAGYKDIEDEEEYNQKLNKWLKTKSGEQPIRPSRDPLLQALNKTGSQYILETLLKIKPSQLEDALLVLPFSFVLKFFRVIEKWTSVNAILKQHIALICRVLFFLIRSNLHELNSLKNEKIKNQVINVKQKLRNELKDQTTELGFNIQGLKFLRNQWNLTHSTEFIDEYEQRQHVEKTAKKRVYQTLQ</sequence>
<feature type="repeat" description="WD" evidence="6">
    <location>
        <begin position="155"/>
        <end position="194"/>
    </location>
</feature>